<feature type="transmembrane region" description="Helical" evidence="1">
    <location>
        <begin position="55"/>
        <end position="75"/>
    </location>
</feature>
<reference evidence="2 3" key="1">
    <citation type="submission" date="2016-10" db="EMBL/GenBank/DDBJ databases">
        <authorList>
            <person name="de Groot N.N."/>
        </authorList>
    </citation>
    <scope>NUCLEOTIDE SEQUENCE [LARGE SCALE GENOMIC DNA]</scope>
    <source>
        <strain evidence="2 3">DSM 19547</strain>
    </source>
</reference>
<dbReference type="AlphaFoldDB" id="A0A1I5U096"/>
<evidence type="ECO:0000313" key="3">
    <source>
        <dbReference type="Proteomes" id="UP000199356"/>
    </source>
</evidence>
<evidence type="ECO:0000313" key="2">
    <source>
        <dbReference type="EMBL" id="SFP87996.1"/>
    </source>
</evidence>
<keyword evidence="1" id="KW-0472">Membrane</keyword>
<gene>
    <name evidence="2" type="ORF">SAMN04488047_1168</name>
</gene>
<protein>
    <recommendedName>
        <fullName evidence="4">DUF998 domain-containing protein</fullName>
    </recommendedName>
</protein>
<keyword evidence="1" id="KW-1133">Transmembrane helix</keyword>
<sequence length="204" mass="21552">MTPSALRSAAAVAVAGCIAAVLADMISWFLANGYNPVAQTISDLAVGPSSWLMDLGLWCFSVAAIALTLALWPVAARARYGWLSMLCLVLLAVDVAVIAQVNEYAGEGNPGADIHQWGVYALGVLFPGAALAAIPALRDVSGKLERFSLAMAVAWIILGPFYMFVPSDSWNGAAERVLALIMLAWVSRTARHLRRRAGPLTAVG</sequence>
<feature type="transmembrane region" description="Helical" evidence="1">
    <location>
        <begin position="82"/>
        <end position="102"/>
    </location>
</feature>
<dbReference type="EMBL" id="FOXA01000016">
    <property type="protein sequence ID" value="SFP87996.1"/>
    <property type="molecule type" value="Genomic_DNA"/>
</dbReference>
<feature type="transmembrane region" description="Helical" evidence="1">
    <location>
        <begin position="114"/>
        <end position="134"/>
    </location>
</feature>
<keyword evidence="3" id="KW-1185">Reference proteome</keyword>
<keyword evidence="1" id="KW-0812">Transmembrane</keyword>
<feature type="transmembrane region" description="Helical" evidence="1">
    <location>
        <begin position="146"/>
        <end position="164"/>
    </location>
</feature>
<dbReference type="InterPro" id="IPR009339">
    <property type="entry name" value="DUF998"/>
</dbReference>
<proteinExistence type="predicted"/>
<name>A0A1I5U096_9RHOB</name>
<evidence type="ECO:0000256" key="1">
    <source>
        <dbReference type="SAM" id="Phobius"/>
    </source>
</evidence>
<accession>A0A1I5U096</accession>
<dbReference type="Proteomes" id="UP000199356">
    <property type="component" value="Unassembled WGS sequence"/>
</dbReference>
<organism evidence="2 3">
    <name type="scientific">Tranquillimonas alkanivorans</name>
    <dbReference type="NCBI Taxonomy" id="441119"/>
    <lineage>
        <taxon>Bacteria</taxon>
        <taxon>Pseudomonadati</taxon>
        <taxon>Pseudomonadota</taxon>
        <taxon>Alphaproteobacteria</taxon>
        <taxon>Rhodobacterales</taxon>
        <taxon>Roseobacteraceae</taxon>
        <taxon>Tranquillimonas</taxon>
    </lineage>
</organism>
<evidence type="ECO:0008006" key="4">
    <source>
        <dbReference type="Google" id="ProtNLM"/>
    </source>
</evidence>
<dbReference type="RefSeq" id="WP_245759302.1">
    <property type="nucleotide sequence ID" value="NZ_FOXA01000016.1"/>
</dbReference>
<dbReference type="STRING" id="441119.SAMN04488047_1168"/>
<dbReference type="Pfam" id="PF06197">
    <property type="entry name" value="DUF998"/>
    <property type="match status" value="1"/>
</dbReference>